<accession>A0A288QUU7</accession>
<dbReference type="KEGG" id="wso:WSWS_01283"/>
<protein>
    <submittedName>
        <fullName evidence="2">Uncharacterized protein YutD</fullName>
    </submittedName>
</protein>
<gene>
    <name evidence="2" type="ORF">DFP99_1326</name>
</gene>
<dbReference type="AlphaFoldDB" id="A0A288QUU7"/>
<feature type="compositionally biased region" description="Basic and acidic residues" evidence="1">
    <location>
        <begin position="151"/>
        <end position="167"/>
    </location>
</feature>
<reference evidence="2 3" key="1">
    <citation type="submission" date="2018-07" db="EMBL/GenBank/DDBJ databases">
        <title>Genomic Encyclopedia of Type Strains, Phase III (KMG-III): the genomes of soil and plant-associated and newly described type strains.</title>
        <authorList>
            <person name="Whitman W."/>
        </authorList>
    </citation>
    <scope>NUCLEOTIDE SEQUENCE [LARGE SCALE GENOMIC DNA]</scope>
    <source>
        <strain evidence="2 3">CECT 7031</strain>
    </source>
</reference>
<dbReference type="Pfam" id="PF06265">
    <property type="entry name" value="YutD-like"/>
    <property type="match status" value="1"/>
</dbReference>
<keyword evidence="3" id="KW-1185">Reference proteome</keyword>
<dbReference type="Gene3D" id="3.50.4.20">
    <property type="match status" value="1"/>
</dbReference>
<dbReference type="GeneID" id="94546469"/>
<comment type="caution">
    <text evidence="2">The sequence shown here is derived from an EMBL/GenBank/DDBJ whole genome shotgun (WGS) entry which is preliminary data.</text>
</comment>
<evidence type="ECO:0000313" key="3">
    <source>
        <dbReference type="Proteomes" id="UP000254912"/>
    </source>
</evidence>
<dbReference type="EMBL" id="QRAS01000003">
    <property type="protein sequence ID" value="RDL05369.1"/>
    <property type="molecule type" value="Genomic_DNA"/>
</dbReference>
<dbReference type="InterPro" id="IPR038141">
    <property type="entry name" value="YutD-like_sf"/>
</dbReference>
<evidence type="ECO:0000313" key="2">
    <source>
        <dbReference type="EMBL" id="RDL05369.1"/>
    </source>
</evidence>
<organism evidence="2 3">
    <name type="scientific">Weissella soli</name>
    <dbReference type="NCBI Taxonomy" id="155866"/>
    <lineage>
        <taxon>Bacteria</taxon>
        <taxon>Bacillati</taxon>
        <taxon>Bacillota</taxon>
        <taxon>Bacilli</taxon>
        <taxon>Lactobacillales</taxon>
        <taxon>Lactobacillaceae</taxon>
        <taxon>Weissella</taxon>
    </lineage>
</organism>
<dbReference type="InterPro" id="IPR009370">
    <property type="entry name" value="YutD-like"/>
</dbReference>
<feature type="compositionally biased region" description="Basic residues" evidence="1">
    <location>
        <begin position="135"/>
        <end position="146"/>
    </location>
</feature>
<feature type="region of interest" description="Disordered" evidence="1">
    <location>
        <begin position="121"/>
        <end position="190"/>
    </location>
</feature>
<dbReference type="Proteomes" id="UP000254912">
    <property type="component" value="Unassembled WGS sequence"/>
</dbReference>
<dbReference type="RefSeq" id="WP_070230478.1">
    <property type="nucleotide sequence ID" value="NZ_BJYO01000004.1"/>
</dbReference>
<name>A0A288QUU7_9LACO</name>
<proteinExistence type="predicted"/>
<evidence type="ECO:0000256" key="1">
    <source>
        <dbReference type="SAM" id="MobiDB-lite"/>
    </source>
</evidence>
<sequence length="190" mass="22044">MNRERMKELAEDQFIERQKATHIVLTDNSEMIQINQRPYKLILNYRSAFDTTKLAARFSSFLEKYDYLVGDIAADQLRLHGLYADGTNGVSRSQQISALEDYLFEEINFGAPYFVLQNMDPHPVVDDEEDEPPTKTRRHNGSRHHNSAAVSEKRTKVTDKPFKEKHGNQKVATKGSKSRRHFSIRERTTE</sequence>